<name>A0ABD1S5C5_9LAMI</name>
<evidence type="ECO:0000256" key="1">
    <source>
        <dbReference type="SAM" id="MobiDB-lite"/>
    </source>
</evidence>
<evidence type="ECO:0000313" key="3">
    <source>
        <dbReference type="Proteomes" id="UP001604277"/>
    </source>
</evidence>
<accession>A0ABD1S5C5</accession>
<dbReference type="EMBL" id="JBFOLJ010000011">
    <property type="protein sequence ID" value="KAL2494514.1"/>
    <property type="molecule type" value="Genomic_DNA"/>
</dbReference>
<keyword evidence="3" id="KW-1185">Reference proteome</keyword>
<protein>
    <submittedName>
        <fullName evidence="2">Uncharacterized protein</fullName>
    </submittedName>
</protein>
<organism evidence="2 3">
    <name type="scientific">Forsythia ovata</name>
    <dbReference type="NCBI Taxonomy" id="205694"/>
    <lineage>
        <taxon>Eukaryota</taxon>
        <taxon>Viridiplantae</taxon>
        <taxon>Streptophyta</taxon>
        <taxon>Embryophyta</taxon>
        <taxon>Tracheophyta</taxon>
        <taxon>Spermatophyta</taxon>
        <taxon>Magnoliopsida</taxon>
        <taxon>eudicotyledons</taxon>
        <taxon>Gunneridae</taxon>
        <taxon>Pentapetalae</taxon>
        <taxon>asterids</taxon>
        <taxon>lamiids</taxon>
        <taxon>Lamiales</taxon>
        <taxon>Oleaceae</taxon>
        <taxon>Forsythieae</taxon>
        <taxon>Forsythia</taxon>
    </lineage>
</organism>
<comment type="caution">
    <text evidence="2">The sequence shown here is derived from an EMBL/GenBank/DDBJ whole genome shotgun (WGS) entry which is preliminary data.</text>
</comment>
<dbReference type="Proteomes" id="UP001604277">
    <property type="component" value="Unassembled WGS sequence"/>
</dbReference>
<reference evidence="3" key="1">
    <citation type="submission" date="2024-07" db="EMBL/GenBank/DDBJ databases">
        <title>Two chromosome-level genome assemblies of Korean endemic species Abeliophyllum distichum and Forsythia ovata (Oleaceae).</title>
        <authorList>
            <person name="Jang H."/>
        </authorList>
    </citation>
    <scope>NUCLEOTIDE SEQUENCE [LARGE SCALE GENOMIC DNA]</scope>
</reference>
<gene>
    <name evidence="2" type="ORF">Fot_38271</name>
</gene>
<dbReference type="AlphaFoldDB" id="A0ABD1S5C5"/>
<feature type="region of interest" description="Disordered" evidence="1">
    <location>
        <begin position="1"/>
        <end position="120"/>
    </location>
</feature>
<sequence>MGKNQKGWAPGLKSAAGQEAKKIETVNRSTSSFPKLPILSEAKSHSVSQTLGDTDTESEHSAGKTQSSAPVAARKDVLEPKAPWSRSRNESRVEPNSQLLLHATGGGAVADRRRRRFRID</sequence>
<proteinExistence type="predicted"/>
<evidence type="ECO:0000313" key="2">
    <source>
        <dbReference type="EMBL" id="KAL2494514.1"/>
    </source>
</evidence>